<dbReference type="EMBL" id="CAMPGE010002526">
    <property type="protein sequence ID" value="CAI2361333.1"/>
    <property type="molecule type" value="Genomic_DNA"/>
</dbReference>
<gene>
    <name evidence="2" type="ORF">ECRASSUSDP1_LOCUS2644</name>
</gene>
<dbReference type="InterPro" id="IPR001810">
    <property type="entry name" value="F-box_dom"/>
</dbReference>
<reference evidence="2" key="1">
    <citation type="submission" date="2023-07" db="EMBL/GenBank/DDBJ databases">
        <authorList>
            <consortium name="AG Swart"/>
            <person name="Singh M."/>
            <person name="Singh A."/>
            <person name="Seah K."/>
            <person name="Emmerich C."/>
        </authorList>
    </citation>
    <scope>NUCLEOTIDE SEQUENCE</scope>
    <source>
        <strain evidence="2">DP1</strain>
    </source>
</reference>
<protein>
    <recommendedName>
        <fullName evidence="1">F-box domain-containing protein</fullName>
    </recommendedName>
</protein>
<name>A0AAD1X370_EUPCR</name>
<comment type="caution">
    <text evidence="2">The sequence shown here is derived from an EMBL/GenBank/DDBJ whole genome shotgun (WGS) entry which is preliminary data.</text>
</comment>
<dbReference type="Proteomes" id="UP001295684">
    <property type="component" value="Unassembled WGS sequence"/>
</dbReference>
<sequence>MNDGQMLGIGHEDLFMKFPPGKPFIAPWSISQWHPNNMEIKIIPVLLIIFDYFDMEDLDKLSHVCKLFCNVATMDCLYQKFEVMVDTGSDISSSSSSNNDITYHFIDEEKVQFKNGKIRSERKTSIKIIEELDTLNPAINTRQPAKPRVSVIKGAVFQGIPEEESEWGDIQSEAEEEHAKSKNIQDILNEFREGAEIRTIEKRQNNRPSEFARLDSMNSKKIFKQCSDRLNHTHVFSEAMGDAYTDSQHINDVMMTIGSRELACSPYNIDKVRMKQNHKEGSIYQFQKKESSISTTTDNYMHKTDREGSILSLRRPSSYASSNKMPKVARKRNTFIIRPDLLNKISKLAPKKSVNSFRKESTLQSIQEHPSEDKIGDFSGASQNLKPKNFLKQKRYSVYPMDRNKLGQFNHLNLLQMIQNPRR</sequence>
<dbReference type="SUPFAM" id="SSF81383">
    <property type="entry name" value="F-box domain"/>
    <property type="match status" value="1"/>
</dbReference>
<dbReference type="Pfam" id="PF00646">
    <property type="entry name" value="F-box"/>
    <property type="match status" value="1"/>
</dbReference>
<feature type="domain" description="F-box" evidence="1">
    <location>
        <begin position="45"/>
        <end position="79"/>
    </location>
</feature>
<evidence type="ECO:0000259" key="1">
    <source>
        <dbReference type="Pfam" id="PF00646"/>
    </source>
</evidence>
<evidence type="ECO:0000313" key="3">
    <source>
        <dbReference type="Proteomes" id="UP001295684"/>
    </source>
</evidence>
<dbReference type="InterPro" id="IPR036047">
    <property type="entry name" value="F-box-like_dom_sf"/>
</dbReference>
<keyword evidence="3" id="KW-1185">Reference proteome</keyword>
<accession>A0AAD1X370</accession>
<evidence type="ECO:0000313" key="2">
    <source>
        <dbReference type="EMBL" id="CAI2361333.1"/>
    </source>
</evidence>
<proteinExistence type="predicted"/>
<dbReference type="AlphaFoldDB" id="A0AAD1X370"/>
<organism evidence="2 3">
    <name type="scientific">Euplotes crassus</name>
    <dbReference type="NCBI Taxonomy" id="5936"/>
    <lineage>
        <taxon>Eukaryota</taxon>
        <taxon>Sar</taxon>
        <taxon>Alveolata</taxon>
        <taxon>Ciliophora</taxon>
        <taxon>Intramacronucleata</taxon>
        <taxon>Spirotrichea</taxon>
        <taxon>Hypotrichia</taxon>
        <taxon>Euplotida</taxon>
        <taxon>Euplotidae</taxon>
        <taxon>Moneuplotes</taxon>
    </lineage>
</organism>